<dbReference type="InterPro" id="IPR004155">
    <property type="entry name" value="PBS_lyase_HEAT"/>
</dbReference>
<accession>A0A1G7JLH1</accession>
<dbReference type="STRING" id="571438.SAMN05192586_10358"/>
<dbReference type="Proteomes" id="UP000199355">
    <property type="component" value="Unassembled WGS sequence"/>
</dbReference>
<dbReference type="PANTHER" id="PTHR12697:SF5">
    <property type="entry name" value="DEOXYHYPUSINE HYDROXYLASE"/>
    <property type="match status" value="1"/>
</dbReference>
<organism evidence="1 2">
    <name type="scientific">Desulfovibrio legallii</name>
    <dbReference type="NCBI Taxonomy" id="571438"/>
    <lineage>
        <taxon>Bacteria</taxon>
        <taxon>Pseudomonadati</taxon>
        <taxon>Thermodesulfobacteriota</taxon>
        <taxon>Desulfovibrionia</taxon>
        <taxon>Desulfovibrionales</taxon>
        <taxon>Desulfovibrionaceae</taxon>
        <taxon>Desulfovibrio</taxon>
    </lineage>
</organism>
<dbReference type="InterPro" id="IPR011989">
    <property type="entry name" value="ARM-like"/>
</dbReference>
<dbReference type="SMART" id="SM00567">
    <property type="entry name" value="EZ_HEAT"/>
    <property type="match status" value="9"/>
</dbReference>
<dbReference type="RefSeq" id="WP_257243110.1">
    <property type="nucleotide sequence ID" value="NZ_FNBX01000003.1"/>
</dbReference>
<sequence>MNMENLLPQAQEIVAALGSTDSETIRDAAFKAGDTGLEEAVPQLCELIKSPSVGVQEAAEYALRKIRGPHVVAALLPLLRSDEAPVRNVAMDILREIGVDSIESMQPYLMDEDPDLRIFITDILGYCRTHQASLLLGRALLKDPEVNVRYQAAVSLGNLAFPEAVGVLVQAMHDEEWVQFAVVEALAKIRDHSAASGLIKLLPQASPLVSSAIVDALGDMGDVKSIPLLFGSLENVSVPLRHKIVKAIVQILSGKALSLLAAKAQERLRAYLAEALSDNDEDILMAALQGLSSIGKAENAAPILTLAVGLDKERQSELYEAAITALAAIGYSEALRDALRGEDENRIQAAMDACRLIHNRQPVEDLKQVFWRGSTELKRAALTEIAQLGDCTDTPFFMAAMEESEDAEVLKSALVFFGNQHACPEVENMVFSQLDHRYVDVKEMALEACINLHSATLNERFKERAGSEDPMQRMMAVYALGRYSVQENLPQITAALEDPSPRVRQVAVEAFQNLGPEAAPFVAQLLPRLADEDKDVRLAVVDLLGQIGAPEVIPHIMDALNDANEWVRIRAIEALGLHKAVDAVPTLAQMLEHASPMVAFKIIEALGHIGGNVAFSVLLGMMDHEDPEIQHAAAEAVAAIQAQQQE</sequence>
<name>A0A1G7JLH1_9BACT</name>
<dbReference type="GO" id="GO:0016491">
    <property type="term" value="F:oxidoreductase activity"/>
    <property type="evidence" value="ECO:0007669"/>
    <property type="project" value="TreeGrafter"/>
</dbReference>
<reference evidence="2" key="1">
    <citation type="submission" date="2016-10" db="EMBL/GenBank/DDBJ databases">
        <authorList>
            <person name="Varghese N."/>
            <person name="Submissions S."/>
        </authorList>
    </citation>
    <scope>NUCLEOTIDE SEQUENCE [LARGE SCALE GENOMIC DNA]</scope>
    <source>
        <strain evidence="2">KHC7</strain>
    </source>
</reference>
<dbReference type="Pfam" id="PF13646">
    <property type="entry name" value="HEAT_2"/>
    <property type="match status" value="4"/>
</dbReference>
<dbReference type="Gene3D" id="1.25.10.10">
    <property type="entry name" value="Leucine-rich Repeat Variant"/>
    <property type="match status" value="4"/>
</dbReference>
<dbReference type="AlphaFoldDB" id="A0A1G7JLH1"/>
<dbReference type="EMBL" id="FNBX01000003">
    <property type="protein sequence ID" value="SDF25790.1"/>
    <property type="molecule type" value="Genomic_DNA"/>
</dbReference>
<keyword evidence="2" id="KW-1185">Reference proteome</keyword>
<dbReference type="SUPFAM" id="SSF48371">
    <property type="entry name" value="ARM repeat"/>
    <property type="match status" value="3"/>
</dbReference>
<dbReference type="InterPro" id="IPR016024">
    <property type="entry name" value="ARM-type_fold"/>
</dbReference>
<evidence type="ECO:0000313" key="2">
    <source>
        <dbReference type="Proteomes" id="UP000199355"/>
    </source>
</evidence>
<evidence type="ECO:0000313" key="1">
    <source>
        <dbReference type="EMBL" id="SDF25790.1"/>
    </source>
</evidence>
<dbReference type="PANTHER" id="PTHR12697">
    <property type="entry name" value="PBS LYASE HEAT-LIKE PROTEIN"/>
    <property type="match status" value="1"/>
</dbReference>
<protein>
    <submittedName>
        <fullName evidence="1">HEAT repeat</fullName>
    </submittedName>
</protein>
<proteinExistence type="predicted"/>
<gene>
    <name evidence="1" type="ORF">SAMN05192586_10358</name>
</gene>